<dbReference type="EMBL" id="JWIR02000018">
    <property type="protein sequence ID" value="KKB41882.1"/>
    <property type="molecule type" value="Genomic_DNA"/>
</dbReference>
<keyword evidence="3" id="KW-1185">Reference proteome</keyword>
<evidence type="ECO:0000313" key="2">
    <source>
        <dbReference type="EMBL" id="KKB41882.1"/>
    </source>
</evidence>
<feature type="region of interest" description="Disordered" evidence="1">
    <location>
        <begin position="1"/>
        <end position="31"/>
    </location>
</feature>
<reference evidence="2" key="1">
    <citation type="submission" date="2015-02" db="EMBL/GenBank/DDBJ databases">
        <title>Genome Assembly of Bacillaceae bacterium MTCC 8252.</title>
        <authorList>
            <person name="Verma A."/>
            <person name="Khatri I."/>
            <person name="Mual P."/>
            <person name="Subramanian S."/>
            <person name="Krishnamurthi S."/>
        </authorList>
    </citation>
    <scope>NUCLEOTIDE SEQUENCE [LARGE SCALE GENOMIC DNA]</scope>
    <source>
        <strain evidence="2">MTCC 8252</strain>
    </source>
</reference>
<organism evidence="2 3">
    <name type="scientific">Bacillus thermotolerans</name>
    <name type="common">Quasibacillus thermotolerans</name>
    <dbReference type="NCBI Taxonomy" id="1221996"/>
    <lineage>
        <taxon>Bacteria</taxon>
        <taxon>Bacillati</taxon>
        <taxon>Bacillota</taxon>
        <taxon>Bacilli</taxon>
        <taxon>Bacillales</taxon>
        <taxon>Bacillaceae</taxon>
        <taxon>Bacillus</taxon>
    </lineage>
</organism>
<gene>
    <name evidence="2" type="ORF">QY95_00500</name>
</gene>
<protein>
    <submittedName>
        <fullName evidence="2">Uncharacterized protein</fullName>
    </submittedName>
</protein>
<dbReference type="AlphaFoldDB" id="A0A0F5I9M3"/>
<proteinExistence type="predicted"/>
<evidence type="ECO:0000313" key="3">
    <source>
        <dbReference type="Proteomes" id="UP000031563"/>
    </source>
</evidence>
<dbReference type="Proteomes" id="UP000031563">
    <property type="component" value="Unassembled WGS sequence"/>
</dbReference>
<dbReference type="STRING" id="1221996.QY95_00500"/>
<accession>A0A0F5I9M3</accession>
<name>A0A0F5I9M3_BACTR</name>
<comment type="caution">
    <text evidence="2">The sequence shown here is derived from an EMBL/GenBank/DDBJ whole genome shotgun (WGS) entry which is preliminary data.</text>
</comment>
<evidence type="ECO:0000256" key="1">
    <source>
        <dbReference type="SAM" id="MobiDB-lite"/>
    </source>
</evidence>
<accession>A0A0F5HKA6</accession>
<sequence length="43" mass="4705">MRSEELQLASKEDGSLDEYRPPGWSKSGPDIALGKWDNLGGLT</sequence>
<feature type="compositionally biased region" description="Basic and acidic residues" evidence="1">
    <location>
        <begin position="1"/>
        <end position="20"/>
    </location>
</feature>